<comment type="caution">
    <text evidence="4">The sequence shown here is derived from an EMBL/GenBank/DDBJ whole genome shotgun (WGS) entry which is preliminary data.</text>
</comment>
<keyword evidence="2" id="KW-0732">Signal</keyword>
<dbReference type="InterPro" id="IPR001424">
    <property type="entry name" value="SOD_Cu_Zn_dom"/>
</dbReference>
<evidence type="ECO:0000256" key="1">
    <source>
        <dbReference type="ARBA" id="ARBA00010457"/>
    </source>
</evidence>
<dbReference type="RefSeq" id="WP_200268694.1">
    <property type="nucleotide sequence ID" value="NZ_JAENIJ010000007.1"/>
</dbReference>
<feature type="domain" description="Superoxide dismutase copper/zinc binding" evidence="3">
    <location>
        <begin position="60"/>
        <end position="189"/>
    </location>
</feature>
<feature type="chain" id="PRO_5037036640" evidence="2">
    <location>
        <begin position="27"/>
        <end position="196"/>
    </location>
</feature>
<protein>
    <submittedName>
        <fullName evidence="4">Superoxide dismutase family protein</fullName>
    </submittedName>
</protein>
<feature type="signal peptide" evidence="2">
    <location>
        <begin position="1"/>
        <end position="26"/>
    </location>
</feature>
<dbReference type="EMBL" id="JAENIJ010000007">
    <property type="protein sequence ID" value="MBK1881992.1"/>
    <property type="molecule type" value="Genomic_DNA"/>
</dbReference>
<reference evidence="4" key="1">
    <citation type="submission" date="2021-01" db="EMBL/GenBank/DDBJ databases">
        <title>Modified the classification status of verrucomicrobia.</title>
        <authorList>
            <person name="Feng X."/>
        </authorList>
    </citation>
    <scope>NUCLEOTIDE SEQUENCE</scope>
    <source>
        <strain evidence="4">KCTC 22041</strain>
    </source>
</reference>
<dbReference type="InterPro" id="IPR018152">
    <property type="entry name" value="SOD_Cu/Zn_BS"/>
</dbReference>
<dbReference type="GO" id="GO:0005507">
    <property type="term" value="F:copper ion binding"/>
    <property type="evidence" value="ECO:0007669"/>
    <property type="project" value="InterPro"/>
</dbReference>
<dbReference type="PANTHER" id="PTHR10003">
    <property type="entry name" value="SUPEROXIDE DISMUTASE CU-ZN -RELATED"/>
    <property type="match status" value="1"/>
</dbReference>
<accession>A0A934VTZ3</accession>
<gene>
    <name evidence="4" type="ORF">JIN85_06170</name>
</gene>
<dbReference type="CDD" id="cd00305">
    <property type="entry name" value="Cu-Zn_Superoxide_Dismutase"/>
    <property type="match status" value="1"/>
</dbReference>
<sequence length="196" mass="20351">MKRYLNFPLCGLTAIAIAASMTSVNAQEKTETTGKMEHMHMPAEPTKLIAVIHGLGDSKVKGTVVFEKVEGGVKVTAEIGGLNPNQKHAIHVHEFGDLGSEDGTSAGGHFNPEGHDHAMPDKEMRHAGDLGNLDADANGVAKKTIVVDNITLGHGKDGILGRAVIVHAKEDDGGQPTGNAGARIGAGVIGISKDSK</sequence>
<dbReference type="InterPro" id="IPR036423">
    <property type="entry name" value="SOD-like_Cu/Zn_dom_sf"/>
</dbReference>
<dbReference type="PROSITE" id="PS00087">
    <property type="entry name" value="SOD_CU_ZN_1"/>
    <property type="match status" value="1"/>
</dbReference>
<proteinExistence type="inferred from homology"/>
<dbReference type="InterPro" id="IPR024134">
    <property type="entry name" value="SOD_Cu/Zn_/chaperone"/>
</dbReference>
<keyword evidence="5" id="KW-1185">Reference proteome</keyword>
<comment type="similarity">
    <text evidence="1">Belongs to the Cu-Zn superoxide dismutase family.</text>
</comment>
<dbReference type="AlphaFoldDB" id="A0A934VTZ3"/>
<evidence type="ECO:0000313" key="5">
    <source>
        <dbReference type="Proteomes" id="UP000603141"/>
    </source>
</evidence>
<dbReference type="Gene3D" id="2.60.40.200">
    <property type="entry name" value="Superoxide dismutase, copper/zinc binding domain"/>
    <property type="match status" value="1"/>
</dbReference>
<evidence type="ECO:0000313" key="4">
    <source>
        <dbReference type="EMBL" id="MBK1881992.1"/>
    </source>
</evidence>
<name>A0A934VTZ3_9BACT</name>
<evidence type="ECO:0000256" key="2">
    <source>
        <dbReference type="SAM" id="SignalP"/>
    </source>
</evidence>
<organism evidence="4 5">
    <name type="scientific">Luteolibacter pohnpeiensis</name>
    <dbReference type="NCBI Taxonomy" id="454153"/>
    <lineage>
        <taxon>Bacteria</taxon>
        <taxon>Pseudomonadati</taxon>
        <taxon>Verrucomicrobiota</taxon>
        <taxon>Verrucomicrobiia</taxon>
        <taxon>Verrucomicrobiales</taxon>
        <taxon>Verrucomicrobiaceae</taxon>
        <taxon>Luteolibacter</taxon>
    </lineage>
</organism>
<evidence type="ECO:0000259" key="3">
    <source>
        <dbReference type="Pfam" id="PF00080"/>
    </source>
</evidence>
<dbReference type="Proteomes" id="UP000603141">
    <property type="component" value="Unassembled WGS sequence"/>
</dbReference>
<dbReference type="PRINTS" id="PR00068">
    <property type="entry name" value="CUZNDISMTASE"/>
</dbReference>
<dbReference type="Pfam" id="PF00080">
    <property type="entry name" value="Sod_Cu"/>
    <property type="match status" value="1"/>
</dbReference>
<dbReference type="SUPFAM" id="SSF49329">
    <property type="entry name" value="Cu,Zn superoxide dismutase-like"/>
    <property type="match status" value="1"/>
</dbReference>
<dbReference type="GO" id="GO:0006801">
    <property type="term" value="P:superoxide metabolic process"/>
    <property type="evidence" value="ECO:0007669"/>
    <property type="project" value="InterPro"/>
</dbReference>